<accession>A0ABN6PVB0</accession>
<reference evidence="10" key="1">
    <citation type="submission" date="2022-04" db="EMBL/GenBank/DDBJ databases">
        <title>Whole genome sequence of Sphaerotilus sp. FB-5.</title>
        <authorList>
            <person name="Takeda M."/>
            <person name="Narihara S."/>
            <person name="Akimoto M."/>
            <person name="Akimoto R."/>
            <person name="Nishiyashiki S."/>
            <person name="Murakami T."/>
        </authorList>
    </citation>
    <scope>NUCLEOTIDE SEQUENCE</scope>
    <source>
        <strain evidence="10">FB-5</strain>
    </source>
</reference>
<keyword evidence="11" id="KW-1185">Reference proteome</keyword>
<evidence type="ECO:0000256" key="7">
    <source>
        <dbReference type="ARBA" id="ARBA00023136"/>
    </source>
</evidence>
<comment type="subcellular location">
    <subcellularLocation>
        <location evidence="1">Cell membrane</location>
        <topology evidence="1">Multi-pass membrane protein</topology>
    </subcellularLocation>
</comment>
<feature type="domain" description="RCK C-terminal" evidence="9">
    <location>
        <begin position="261"/>
        <end position="345"/>
    </location>
</feature>
<feature type="transmembrane region" description="Helical" evidence="8">
    <location>
        <begin position="506"/>
        <end position="527"/>
    </location>
</feature>
<feature type="transmembrane region" description="Helical" evidence="8">
    <location>
        <begin position="12"/>
        <end position="29"/>
    </location>
</feature>
<comment type="similarity">
    <text evidence="2">Belongs to the AAE transporter (TC 2.A.81) family.</text>
</comment>
<dbReference type="RefSeq" id="WP_251971135.1">
    <property type="nucleotide sequence ID" value="NZ_AP025730.1"/>
</dbReference>
<evidence type="ECO:0000313" key="10">
    <source>
        <dbReference type="EMBL" id="BDI07993.1"/>
    </source>
</evidence>
<dbReference type="PANTHER" id="PTHR30445:SF3">
    <property type="entry name" value="TRANSPORT PROTEIN YIDE-RELATED"/>
    <property type="match status" value="1"/>
</dbReference>
<feature type="transmembrane region" description="Helical" evidence="8">
    <location>
        <begin position="65"/>
        <end position="87"/>
    </location>
</feature>
<evidence type="ECO:0000256" key="8">
    <source>
        <dbReference type="SAM" id="Phobius"/>
    </source>
</evidence>
<evidence type="ECO:0000313" key="11">
    <source>
        <dbReference type="Proteomes" id="UP001057498"/>
    </source>
</evidence>
<feature type="transmembrane region" description="Helical" evidence="8">
    <location>
        <begin position="356"/>
        <end position="373"/>
    </location>
</feature>
<evidence type="ECO:0000256" key="1">
    <source>
        <dbReference type="ARBA" id="ARBA00004651"/>
    </source>
</evidence>
<dbReference type="InterPro" id="IPR036721">
    <property type="entry name" value="RCK_C_sf"/>
</dbReference>
<dbReference type="InterPro" id="IPR050144">
    <property type="entry name" value="AAE_transporter"/>
</dbReference>
<feature type="transmembrane region" description="Helical" evidence="8">
    <location>
        <begin position="446"/>
        <end position="467"/>
    </location>
</feature>
<evidence type="ECO:0000256" key="3">
    <source>
        <dbReference type="ARBA" id="ARBA00022448"/>
    </source>
</evidence>
<dbReference type="Pfam" id="PF02080">
    <property type="entry name" value="TrkA_C"/>
    <property type="match status" value="1"/>
</dbReference>
<dbReference type="Pfam" id="PF06826">
    <property type="entry name" value="Asp-Al_Ex"/>
    <property type="match status" value="2"/>
</dbReference>
<evidence type="ECO:0000256" key="2">
    <source>
        <dbReference type="ARBA" id="ARBA00009854"/>
    </source>
</evidence>
<keyword evidence="7 8" id="KW-0472">Membrane</keyword>
<name>A0ABN6PVB0_9BURK</name>
<evidence type="ECO:0000256" key="4">
    <source>
        <dbReference type="ARBA" id="ARBA00022475"/>
    </source>
</evidence>
<keyword evidence="4" id="KW-1003">Cell membrane</keyword>
<dbReference type="SUPFAM" id="SSF116726">
    <property type="entry name" value="TrkA C-terminal domain-like"/>
    <property type="match status" value="1"/>
</dbReference>
<feature type="transmembrane region" description="Helical" evidence="8">
    <location>
        <begin position="93"/>
        <end position="114"/>
    </location>
</feature>
<evidence type="ECO:0000256" key="6">
    <source>
        <dbReference type="ARBA" id="ARBA00022989"/>
    </source>
</evidence>
<dbReference type="Gene3D" id="3.30.70.1450">
    <property type="entry name" value="Regulator of K+ conductance, C-terminal domain"/>
    <property type="match status" value="1"/>
</dbReference>
<evidence type="ECO:0000259" key="9">
    <source>
        <dbReference type="PROSITE" id="PS51202"/>
    </source>
</evidence>
<dbReference type="PANTHER" id="PTHR30445">
    <property type="entry name" value="K(+)_H(+) ANTIPORTER SUBUNIT KHTT"/>
    <property type="match status" value="1"/>
</dbReference>
<dbReference type="PROSITE" id="PS51202">
    <property type="entry name" value="RCK_C"/>
    <property type="match status" value="1"/>
</dbReference>
<dbReference type="InterPro" id="IPR006037">
    <property type="entry name" value="RCK_C"/>
</dbReference>
<feature type="transmembrane region" description="Helical" evidence="8">
    <location>
        <begin position="35"/>
        <end position="53"/>
    </location>
</feature>
<sequence length="532" mass="55075">MNSLLEFFGHQEILLLVLLVGLGSVIGHLRVAGVSVGAAAVLFLAIGLSAWGDAHGHKLIVPEHLGVMGLILFTFSVGIMSGANFFATLRQGLGPILGMVGALIAGAVAAVVAGKLLGLDPATVAGSFAGALTNTPALAAAREAAGNSPLPTIGYAVTYVFGVVGMLIVTSLALKHRAQDSDAPAPLVNCTIRVETPERPSIREIEQRHGGRIKFSRVRHGGMRFPVQAVSEDDVLTYNDLVTVVGPANEVEQVAEELGHASSHALEADRSELDYRRITLSNGKLAGRSVAELDLLERFGATVSRVRRGDVDMLGTDHLVIQLGDRLRVVAPRDRIAAVSAHLGDSARGLSDINPMALGVGLAAGILLGKVVFPLPGTSFSVGSAAGTLLVGLLLGHVGRIGNFVTTLPLTAAQAISEFGLLIFLAQAGTKAGSLIGAAFASGEWLRILVLGAVITLTVGGGVYLVMRRVFAMGGTKLSGVLAGTQTQPAVLAYANGRTRFDARVAMGYALVYPAAMITKILLGQILGSLAR</sequence>
<dbReference type="EMBL" id="AP025730">
    <property type="protein sequence ID" value="BDI07993.1"/>
    <property type="molecule type" value="Genomic_DNA"/>
</dbReference>
<keyword evidence="5 8" id="KW-0812">Transmembrane</keyword>
<feature type="transmembrane region" description="Helical" evidence="8">
    <location>
        <begin position="419"/>
        <end position="440"/>
    </location>
</feature>
<dbReference type="NCBIfam" id="TIGR01625">
    <property type="entry name" value="YidE_YbjL_dupl"/>
    <property type="match status" value="1"/>
</dbReference>
<keyword evidence="6 8" id="KW-1133">Transmembrane helix</keyword>
<dbReference type="InterPro" id="IPR006512">
    <property type="entry name" value="YidE_YbjL"/>
</dbReference>
<organism evidence="10 11">
    <name type="scientific">Sphaerotilus microaerophilus</name>
    <dbReference type="NCBI Taxonomy" id="2914710"/>
    <lineage>
        <taxon>Bacteria</taxon>
        <taxon>Pseudomonadati</taxon>
        <taxon>Pseudomonadota</taxon>
        <taxon>Betaproteobacteria</taxon>
        <taxon>Burkholderiales</taxon>
        <taxon>Sphaerotilaceae</taxon>
        <taxon>Sphaerotilus</taxon>
    </lineage>
</organism>
<keyword evidence="3" id="KW-0813">Transport</keyword>
<protein>
    <submittedName>
        <fullName evidence="10">Transporter</fullName>
    </submittedName>
</protein>
<feature type="transmembrane region" description="Helical" evidence="8">
    <location>
        <begin position="153"/>
        <end position="174"/>
    </location>
</feature>
<dbReference type="Proteomes" id="UP001057498">
    <property type="component" value="Chromosome"/>
</dbReference>
<feature type="transmembrane region" description="Helical" evidence="8">
    <location>
        <begin position="379"/>
        <end position="398"/>
    </location>
</feature>
<gene>
    <name evidence="10" type="ORF">CATMQ487_49630</name>
</gene>
<evidence type="ECO:0000256" key="5">
    <source>
        <dbReference type="ARBA" id="ARBA00022692"/>
    </source>
</evidence>
<proteinExistence type="inferred from homology"/>